<proteinExistence type="predicted"/>
<dbReference type="EnsemblBacteria" id="CAQ46512">
    <property type="protein sequence ID" value="CAQ46512"/>
    <property type="gene ID" value="Smlt3062AA"/>
</dbReference>
<feature type="region of interest" description="Disordered" evidence="1">
    <location>
        <begin position="54"/>
        <end position="113"/>
    </location>
</feature>
<accession>B2FKB6</accession>
<feature type="compositionally biased region" description="Polar residues" evidence="1">
    <location>
        <begin position="101"/>
        <end position="113"/>
    </location>
</feature>
<name>B2FKB6_STRMK</name>
<sequence>MCMTTLGNRPGSCFSAPADTASTHAGLSQLLLGGPLRVAPGALLVVYAPSPHRTTAHAMPSQRSRSSTPHVHRCPTPGTRAKFFSPPFRIAPDPQDRLPSPTRSTAPRNPNHIGFSQTCAVPLDTPTARFPNHKWGAKEPLEGSRKSLAPIRFSQTRVRAMASIHRHWPSTIRLLSFQECSHEHR</sequence>
<evidence type="ECO:0000256" key="1">
    <source>
        <dbReference type="SAM" id="MobiDB-lite"/>
    </source>
</evidence>
<gene>
    <name evidence="2" type="ORF">Smlt3062AA</name>
</gene>
<keyword evidence="3" id="KW-1185">Reference proteome</keyword>
<dbReference type="AlphaFoldDB" id="B2FKB6"/>
<protein>
    <submittedName>
        <fullName evidence="2">Uncharacterized protein</fullName>
    </submittedName>
</protein>
<organism evidence="2 3">
    <name type="scientific">Stenotrophomonas maltophilia (strain K279a)</name>
    <dbReference type="NCBI Taxonomy" id="522373"/>
    <lineage>
        <taxon>Bacteria</taxon>
        <taxon>Pseudomonadati</taxon>
        <taxon>Pseudomonadota</taxon>
        <taxon>Gammaproteobacteria</taxon>
        <taxon>Lysobacterales</taxon>
        <taxon>Lysobacteraceae</taxon>
        <taxon>Stenotrophomonas</taxon>
        <taxon>Stenotrophomonas maltophilia group</taxon>
    </lineage>
</organism>
<evidence type="ECO:0000313" key="2">
    <source>
        <dbReference type="EMBL" id="CAQ46512.1"/>
    </source>
</evidence>
<dbReference type="KEGG" id="sml:Smlt3062AA"/>
<dbReference type="EMBL" id="AM743169">
    <property type="protein sequence ID" value="CAQ46512.1"/>
    <property type="molecule type" value="Genomic_DNA"/>
</dbReference>
<evidence type="ECO:0000313" key="3">
    <source>
        <dbReference type="Proteomes" id="UP000008840"/>
    </source>
</evidence>
<dbReference type="Proteomes" id="UP000008840">
    <property type="component" value="Chromosome"/>
</dbReference>
<reference evidence="2 3" key="1">
    <citation type="journal article" date="2008" name="Genome Biol.">
        <title>The complete genome, comparative and functional analysis of Stenotrophomonas maltophilia reveals an organism heavily shielded by drug resistance determinants.</title>
        <authorList>
            <person name="Crossman L.C."/>
            <person name="Gould V.C."/>
            <person name="Dow J.M."/>
            <person name="Vernikos G.S."/>
            <person name="Okazaki A."/>
            <person name="Sebaihia M."/>
            <person name="Saunders D."/>
            <person name="Arrowsmith C."/>
            <person name="Carver T."/>
            <person name="Peters N."/>
            <person name="Adlem E."/>
            <person name="Kerhornou A."/>
            <person name="Lord A."/>
            <person name="Murphy L."/>
            <person name="Seeger K."/>
            <person name="Squares R."/>
            <person name="Rutter S."/>
            <person name="Quail M.A."/>
            <person name="Rajandream M.A."/>
            <person name="Harris D."/>
            <person name="Churcher C."/>
            <person name="Bentley S.D."/>
            <person name="Parkhill J."/>
            <person name="Thomson N.R."/>
            <person name="Avison M.B."/>
        </authorList>
    </citation>
    <scope>NUCLEOTIDE SEQUENCE [LARGE SCALE GENOMIC DNA]</scope>
    <source>
        <strain evidence="2 3">K279a</strain>
    </source>
</reference>
<dbReference type="HOGENOM" id="CLU_1460525_0_0_6"/>